<proteinExistence type="predicted"/>
<sequence>MNRPVALVGPGGPPLRGLALALAEAARPIGLTTLAPARDHEFATASIANELWALGADHLHRVLDAADPAALGAFLAELEDRFGPLAALAVDPGPLPDIPFDEFSIDEWLPLARERLGATLVAIRCAAPLLERAGGGPVAIVRHPAPATAAPALIDAALAQLPAALEAELAGRPLRPAALDAAGDLAAAFLSLLP</sequence>
<organism evidence="1 2">
    <name type="scientific">Tepidiforma thermophila (strain KCTC 52669 / CGMCC 1.13589 / G233)</name>
    <dbReference type="NCBI Taxonomy" id="2761530"/>
    <lineage>
        <taxon>Bacteria</taxon>
        <taxon>Bacillati</taxon>
        <taxon>Chloroflexota</taxon>
        <taxon>Tepidiformia</taxon>
        <taxon>Tepidiformales</taxon>
        <taxon>Tepidiformaceae</taxon>
        <taxon>Tepidiforma</taxon>
    </lineage>
</organism>
<dbReference type="RefSeq" id="WP_098502373.1">
    <property type="nucleotide sequence ID" value="NZ_PDJQ01000001.1"/>
</dbReference>
<evidence type="ECO:0000313" key="1">
    <source>
        <dbReference type="EMBL" id="PFG72873.1"/>
    </source>
</evidence>
<comment type="caution">
    <text evidence="1">The sequence shown here is derived from an EMBL/GenBank/DDBJ whole genome shotgun (WGS) entry which is preliminary data.</text>
</comment>
<name>A0A2A9HC21_TEPT2</name>
<dbReference type="InterPro" id="IPR036291">
    <property type="entry name" value="NAD(P)-bd_dom_sf"/>
</dbReference>
<dbReference type="Proteomes" id="UP000223071">
    <property type="component" value="Unassembled WGS sequence"/>
</dbReference>
<reference evidence="1 2" key="1">
    <citation type="submission" date="2017-09" db="EMBL/GenBank/DDBJ databases">
        <title>Sequencing the genomes of two abundant thermophiles in Great Basin hot springs: Thermocrinis jamiesonii and novel Chloroflexi Thermoflexus hugenholtzii.</title>
        <authorList>
            <person name="Hedlund B."/>
        </authorList>
    </citation>
    <scope>NUCLEOTIDE SEQUENCE [LARGE SCALE GENOMIC DNA]</scope>
    <source>
        <strain evidence="1 2">G233</strain>
    </source>
</reference>
<dbReference type="EMBL" id="PDJQ01000001">
    <property type="protein sequence ID" value="PFG72873.1"/>
    <property type="molecule type" value="Genomic_DNA"/>
</dbReference>
<dbReference type="SUPFAM" id="SSF51735">
    <property type="entry name" value="NAD(P)-binding Rossmann-fold domains"/>
    <property type="match status" value="1"/>
</dbReference>
<dbReference type="AlphaFoldDB" id="A0A2A9HC21"/>
<evidence type="ECO:0000313" key="2">
    <source>
        <dbReference type="Proteomes" id="UP000223071"/>
    </source>
</evidence>
<gene>
    <name evidence="1" type="ORF">A9A59_0066</name>
</gene>
<accession>A0A2A9HC21</accession>
<keyword evidence="2" id="KW-1185">Reference proteome</keyword>
<protein>
    <submittedName>
        <fullName evidence="1">Uncharacterized protein</fullName>
    </submittedName>
</protein>
<dbReference type="Gene3D" id="3.40.50.720">
    <property type="entry name" value="NAD(P)-binding Rossmann-like Domain"/>
    <property type="match status" value="1"/>
</dbReference>